<name>A0ACC1RXC4_9APHY</name>
<comment type="caution">
    <text evidence="1">The sequence shown here is derived from an EMBL/GenBank/DDBJ whole genome shotgun (WGS) entry which is preliminary data.</text>
</comment>
<evidence type="ECO:0000313" key="1">
    <source>
        <dbReference type="EMBL" id="KAJ3527675.1"/>
    </source>
</evidence>
<gene>
    <name evidence="1" type="ORF">NM688_g8099</name>
</gene>
<reference evidence="1" key="1">
    <citation type="submission" date="2022-07" db="EMBL/GenBank/DDBJ databases">
        <title>Genome Sequence of Phlebia brevispora.</title>
        <authorList>
            <person name="Buettner E."/>
        </authorList>
    </citation>
    <scope>NUCLEOTIDE SEQUENCE</scope>
    <source>
        <strain evidence="1">MPL23</strain>
    </source>
</reference>
<evidence type="ECO:0000313" key="2">
    <source>
        <dbReference type="Proteomes" id="UP001148662"/>
    </source>
</evidence>
<protein>
    <submittedName>
        <fullName evidence="1">Uncharacterized protein</fullName>
    </submittedName>
</protein>
<accession>A0ACC1RXC4</accession>
<sequence length="168" mass="18854">MTFEYAPITKGLMLGVAATSIFAGIFDVKHYLHLQLVPHITRHHQYWRLFAHHLACAGSSDLLLTELLLYNASVHIERAFGSVKFASFLLIVLMLNTLGTFVAQLILHLFPVVGNMSNYIPPGPTAVAFSIIYQYSRLVPSVYEFKIFGLAMTDKIWVYATALQVSCF</sequence>
<organism evidence="1 2">
    <name type="scientific">Phlebia brevispora</name>
    <dbReference type="NCBI Taxonomy" id="194682"/>
    <lineage>
        <taxon>Eukaryota</taxon>
        <taxon>Fungi</taxon>
        <taxon>Dikarya</taxon>
        <taxon>Basidiomycota</taxon>
        <taxon>Agaricomycotina</taxon>
        <taxon>Agaricomycetes</taxon>
        <taxon>Polyporales</taxon>
        <taxon>Meruliaceae</taxon>
        <taxon>Phlebia</taxon>
    </lineage>
</organism>
<dbReference type="Proteomes" id="UP001148662">
    <property type="component" value="Unassembled WGS sequence"/>
</dbReference>
<keyword evidence="2" id="KW-1185">Reference proteome</keyword>
<dbReference type="EMBL" id="JANHOG010002072">
    <property type="protein sequence ID" value="KAJ3527675.1"/>
    <property type="molecule type" value="Genomic_DNA"/>
</dbReference>
<proteinExistence type="predicted"/>